<reference evidence="1" key="1">
    <citation type="submission" date="2022-05" db="EMBL/GenBank/DDBJ databases">
        <title>Sphingomonas sp. strain MG17 Genome sequencing and assembly.</title>
        <authorList>
            <person name="Kim I."/>
        </authorList>
    </citation>
    <scope>NUCLEOTIDE SEQUENCE</scope>
    <source>
        <strain evidence="1">MG17</strain>
    </source>
</reference>
<evidence type="ECO:0000313" key="2">
    <source>
        <dbReference type="Proteomes" id="UP001139451"/>
    </source>
</evidence>
<evidence type="ECO:0000313" key="1">
    <source>
        <dbReference type="EMBL" id="MCP3731519.1"/>
    </source>
</evidence>
<dbReference type="AlphaFoldDB" id="A0A9X2HLK8"/>
<name>A0A9X2HLK8_9SPHN</name>
<sequence>MTQPKTIAPEVIACIAEGRYPSVTELNRVADRIWSDLRACRPALFCNVEGNPYERLLVLKAAQAALAGDDPTVA</sequence>
<keyword evidence="2" id="KW-1185">Reference proteome</keyword>
<dbReference type="EMBL" id="JAMLDX010000010">
    <property type="protein sequence ID" value="MCP3731519.1"/>
    <property type="molecule type" value="Genomic_DNA"/>
</dbReference>
<comment type="caution">
    <text evidence="1">The sequence shown here is derived from an EMBL/GenBank/DDBJ whole genome shotgun (WGS) entry which is preliminary data.</text>
</comment>
<organism evidence="1 2">
    <name type="scientific">Sphingomonas tagetis</name>
    <dbReference type="NCBI Taxonomy" id="2949092"/>
    <lineage>
        <taxon>Bacteria</taxon>
        <taxon>Pseudomonadati</taxon>
        <taxon>Pseudomonadota</taxon>
        <taxon>Alphaproteobacteria</taxon>
        <taxon>Sphingomonadales</taxon>
        <taxon>Sphingomonadaceae</taxon>
        <taxon>Sphingomonas</taxon>
    </lineage>
</organism>
<dbReference type="RefSeq" id="WP_254294184.1">
    <property type="nucleotide sequence ID" value="NZ_JAMLDX010000010.1"/>
</dbReference>
<accession>A0A9X2HLK8</accession>
<gene>
    <name evidence="1" type="ORF">M9978_13910</name>
</gene>
<proteinExistence type="predicted"/>
<dbReference type="Proteomes" id="UP001139451">
    <property type="component" value="Unassembled WGS sequence"/>
</dbReference>
<protein>
    <submittedName>
        <fullName evidence="1">Uncharacterized protein</fullName>
    </submittedName>
</protein>